<evidence type="ECO:0000313" key="2">
    <source>
        <dbReference type="Proteomes" id="UP000296049"/>
    </source>
</evidence>
<dbReference type="EMBL" id="KB742513">
    <property type="protein sequence ID" value="EOB07671.1"/>
    <property type="molecule type" value="Genomic_DNA"/>
</dbReference>
<dbReference type="AlphaFoldDB" id="R0KBD3"/>
<accession>R0KBD3</accession>
<name>R0KBD3_ANAPL</name>
<protein>
    <submittedName>
        <fullName evidence="1">Uncharacterized protein</fullName>
    </submittedName>
</protein>
<keyword evidence="2" id="KW-1185">Reference proteome</keyword>
<dbReference type="Proteomes" id="UP000296049">
    <property type="component" value="Unassembled WGS sequence"/>
</dbReference>
<gene>
    <name evidence="1" type="ORF">Anapl_02612</name>
</gene>
<sequence>MRCCTQMKKARPSQTFCSCALLANFGVHLPLVDYVQRREIAPPRTGKSPSRTDRCLPVTIKSSTLMQHQLAKSSREVNSVQPQVHPSGSAASSPAPWVWLSVPMDGTDVAERKDVDQDFSHSLEMFWSPCLGSMGLCPSLARSLPVPACPLITSTGCRLTCLMEKLPSLLLNTGLFLILLQE</sequence>
<proteinExistence type="predicted"/>
<organism evidence="1 2">
    <name type="scientific">Anas platyrhynchos</name>
    <name type="common">Mallard</name>
    <name type="synonym">Anas boschas</name>
    <dbReference type="NCBI Taxonomy" id="8839"/>
    <lineage>
        <taxon>Eukaryota</taxon>
        <taxon>Metazoa</taxon>
        <taxon>Chordata</taxon>
        <taxon>Craniata</taxon>
        <taxon>Vertebrata</taxon>
        <taxon>Euteleostomi</taxon>
        <taxon>Archelosauria</taxon>
        <taxon>Archosauria</taxon>
        <taxon>Dinosauria</taxon>
        <taxon>Saurischia</taxon>
        <taxon>Theropoda</taxon>
        <taxon>Coelurosauria</taxon>
        <taxon>Aves</taxon>
        <taxon>Neognathae</taxon>
        <taxon>Galloanserae</taxon>
        <taxon>Anseriformes</taxon>
        <taxon>Anatidae</taxon>
        <taxon>Anatinae</taxon>
        <taxon>Anas</taxon>
    </lineage>
</organism>
<reference evidence="2" key="1">
    <citation type="journal article" date="2013" name="Nat. Genet.">
        <title>The duck genome and transcriptome provide insight into an avian influenza virus reservoir species.</title>
        <authorList>
            <person name="Huang Y."/>
            <person name="Li Y."/>
            <person name="Burt D.W."/>
            <person name="Chen H."/>
            <person name="Zhang Y."/>
            <person name="Qian W."/>
            <person name="Kim H."/>
            <person name="Gan S."/>
            <person name="Zhao Y."/>
            <person name="Li J."/>
            <person name="Yi K."/>
            <person name="Feng H."/>
            <person name="Zhu P."/>
            <person name="Li B."/>
            <person name="Liu Q."/>
            <person name="Fairley S."/>
            <person name="Magor K.E."/>
            <person name="Du Z."/>
            <person name="Hu X."/>
            <person name="Goodman L."/>
            <person name="Tafer H."/>
            <person name="Vignal A."/>
            <person name="Lee T."/>
            <person name="Kim K.W."/>
            <person name="Sheng Z."/>
            <person name="An Y."/>
            <person name="Searle S."/>
            <person name="Herrero J."/>
            <person name="Groenen M.A."/>
            <person name="Crooijmans R.P."/>
            <person name="Faraut T."/>
            <person name="Cai Q."/>
            <person name="Webster R.G."/>
            <person name="Aldridge J.R."/>
            <person name="Warren W.C."/>
            <person name="Bartschat S."/>
            <person name="Kehr S."/>
            <person name="Marz M."/>
            <person name="Stadler P.F."/>
            <person name="Smith J."/>
            <person name="Kraus R.H."/>
            <person name="Zhao Y."/>
            <person name="Ren L."/>
            <person name="Fei J."/>
            <person name="Morisson M."/>
            <person name="Kaiser P."/>
            <person name="Griffin D.K."/>
            <person name="Rao M."/>
            <person name="Pitel F."/>
            <person name="Wang J."/>
            <person name="Li N."/>
        </authorList>
    </citation>
    <scope>NUCLEOTIDE SEQUENCE [LARGE SCALE GENOMIC DNA]</scope>
</reference>
<evidence type="ECO:0000313" key="1">
    <source>
        <dbReference type="EMBL" id="EOB07671.1"/>
    </source>
</evidence>